<accession>A0A8K0S2W6</accession>
<dbReference type="OrthoDB" id="5088925at2759"/>
<evidence type="ECO:0000313" key="2">
    <source>
        <dbReference type="EMBL" id="KAH7252703.1"/>
    </source>
</evidence>
<proteinExistence type="predicted"/>
<keyword evidence="3" id="KW-1185">Reference proteome</keyword>
<organism evidence="2 3">
    <name type="scientific">Fusarium tricinctum</name>
    <dbReference type="NCBI Taxonomy" id="61284"/>
    <lineage>
        <taxon>Eukaryota</taxon>
        <taxon>Fungi</taxon>
        <taxon>Dikarya</taxon>
        <taxon>Ascomycota</taxon>
        <taxon>Pezizomycotina</taxon>
        <taxon>Sordariomycetes</taxon>
        <taxon>Hypocreomycetidae</taxon>
        <taxon>Hypocreales</taxon>
        <taxon>Nectriaceae</taxon>
        <taxon>Fusarium</taxon>
        <taxon>Fusarium tricinctum species complex</taxon>
    </lineage>
</organism>
<feature type="region of interest" description="Disordered" evidence="1">
    <location>
        <begin position="1"/>
        <end position="27"/>
    </location>
</feature>
<sequence>MSSSSHAYYQSSTAMSGSTKSGSAKPEEQIVQVALRNATPHIIELIMAEIEKLNVSGHGQAHEVYLESLNELKDAVAQIRNSSGSMHLARL</sequence>
<protein>
    <submittedName>
        <fullName evidence="2">Uncharacterized protein</fullName>
    </submittedName>
</protein>
<gene>
    <name evidence="2" type="ORF">BKA59DRAFT_168390</name>
</gene>
<dbReference type="EMBL" id="JAGPXF010000003">
    <property type="protein sequence ID" value="KAH7252703.1"/>
    <property type="molecule type" value="Genomic_DNA"/>
</dbReference>
<comment type="caution">
    <text evidence="2">The sequence shown here is derived from an EMBL/GenBank/DDBJ whole genome shotgun (WGS) entry which is preliminary data.</text>
</comment>
<feature type="compositionally biased region" description="Low complexity" evidence="1">
    <location>
        <begin position="1"/>
        <end position="12"/>
    </location>
</feature>
<feature type="compositionally biased region" description="Polar residues" evidence="1">
    <location>
        <begin position="13"/>
        <end position="22"/>
    </location>
</feature>
<evidence type="ECO:0000313" key="3">
    <source>
        <dbReference type="Proteomes" id="UP000813427"/>
    </source>
</evidence>
<dbReference type="Proteomes" id="UP000813427">
    <property type="component" value="Unassembled WGS sequence"/>
</dbReference>
<name>A0A8K0S2W6_9HYPO</name>
<dbReference type="AlphaFoldDB" id="A0A8K0S2W6"/>
<reference evidence="2" key="1">
    <citation type="journal article" date="2021" name="Nat. Commun.">
        <title>Genetic determinants of endophytism in the Arabidopsis root mycobiome.</title>
        <authorList>
            <person name="Mesny F."/>
            <person name="Miyauchi S."/>
            <person name="Thiergart T."/>
            <person name="Pickel B."/>
            <person name="Atanasova L."/>
            <person name="Karlsson M."/>
            <person name="Huettel B."/>
            <person name="Barry K.W."/>
            <person name="Haridas S."/>
            <person name="Chen C."/>
            <person name="Bauer D."/>
            <person name="Andreopoulos W."/>
            <person name="Pangilinan J."/>
            <person name="LaButti K."/>
            <person name="Riley R."/>
            <person name="Lipzen A."/>
            <person name="Clum A."/>
            <person name="Drula E."/>
            <person name="Henrissat B."/>
            <person name="Kohler A."/>
            <person name="Grigoriev I.V."/>
            <person name="Martin F.M."/>
            <person name="Hacquard S."/>
        </authorList>
    </citation>
    <scope>NUCLEOTIDE SEQUENCE</scope>
    <source>
        <strain evidence="2">MPI-SDFR-AT-0068</strain>
    </source>
</reference>
<evidence type="ECO:0000256" key="1">
    <source>
        <dbReference type="SAM" id="MobiDB-lite"/>
    </source>
</evidence>